<dbReference type="EMBL" id="JBFDAA010000007">
    <property type="protein sequence ID" value="KAL1130507.1"/>
    <property type="molecule type" value="Genomic_DNA"/>
</dbReference>
<feature type="compositionally biased region" description="Basic and acidic residues" evidence="1">
    <location>
        <begin position="150"/>
        <end position="165"/>
    </location>
</feature>
<comment type="caution">
    <text evidence="2">The sequence shown here is derived from an EMBL/GenBank/DDBJ whole genome shotgun (WGS) entry which is preliminary data.</text>
</comment>
<evidence type="ECO:0000313" key="3">
    <source>
        <dbReference type="Proteomes" id="UP001558652"/>
    </source>
</evidence>
<evidence type="ECO:0000256" key="1">
    <source>
        <dbReference type="SAM" id="MobiDB-lite"/>
    </source>
</evidence>
<organism evidence="2 3">
    <name type="scientific">Ranatra chinensis</name>
    <dbReference type="NCBI Taxonomy" id="642074"/>
    <lineage>
        <taxon>Eukaryota</taxon>
        <taxon>Metazoa</taxon>
        <taxon>Ecdysozoa</taxon>
        <taxon>Arthropoda</taxon>
        <taxon>Hexapoda</taxon>
        <taxon>Insecta</taxon>
        <taxon>Pterygota</taxon>
        <taxon>Neoptera</taxon>
        <taxon>Paraneoptera</taxon>
        <taxon>Hemiptera</taxon>
        <taxon>Heteroptera</taxon>
        <taxon>Panheteroptera</taxon>
        <taxon>Nepomorpha</taxon>
        <taxon>Nepidae</taxon>
        <taxon>Ranatrinae</taxon>
        <taxon>Ranatra</taxon>
    </lineage>
</organism>
<feature type="region of interest" description="Disordered" evidence="1">
    <location>
        <begin position="150"/>
        <end position="170"/>
    </location>
</feature>
<accession>A0ABD0YV98</accession>
<evidence type="ECO:0000313" key="2">
    <source>
        <dbReference type="EMBL" id="KAL1130507.1"/>
    </source>
</evidence>
<name>A0ABD0YV98_9HEMI</name>
<protein>
    <submittedName>
        <fullName evidence="2">Uncharacterized protein</fullName>
    </submittedName>
</protein>
<dbReference type="Proteomes" id="UP001558652">
    <property type="component" value="Unassembled WGS sequence"/>
</dbReference>
<sequence>MARGTEIGESFGGSQLKLAATPDIDQSSYSGEERPLKIRGRYEHCRLGEARWTRQFSHPGVLKGAKLARHHPPVCIGNEPSGKNITWLEVPPHRYIDNPAHRTFLKRPYWRAAPRTTQAVKLISFSNLVGVTRKPLVPWQVETELRKDSLEPRQYTEESSGKSLDDDATQSTWTKYSSRVTTLETVAKRQNMSGKTGRRRRKDFSIPPLLASIYISLSLELIKAQTVINCRVQSLNLHSHLKIRHSAWHTART</sequence>
<reference evidence="2 3" key="1">
    <citation type="submission" date="2024-07" db="EMBL/GenBank/DDBJ databases">
        <title>Chromosome-level genome assembly of the water stick insect Ranatra chinensis (Heteroptera: Nepidae).</title>
        <authorList>
            <person name="Liu X."/>
        </authorList>
    </citation>
    <scope>NUCLEOTIDE SEQUENCE [LARGE SCALE GENOMIC DNA]</scope>
    <source>
        <strain evidence="2">Cailab_2021Rc</strain>
        <tissue evidence="2">Muscle</tissue>
    </source>
</reference>
<gene>
    <name evidence="2" type="ORF">AAG570_011753</name>
</gene>
<dbReference type="AlphaFoldDB" id="A0ABD0YV98"/>
<keyword evidence="3" id="KW-1185">Reference proteome</keyword>
<proteinExistence type="predicted"/>